<feature type="compositionally biased region" description="Low complexity" evidence="12">
    <location>
        <begin position="155"/>
        <end position="170"/>
    </location>
</feature>
<evidence type="ECO:0000256" key="6">
    <source>
        <dbReference type="ARBA" id="ARBA00023065"/>
    </source>
</evidence>
<comment type="subunit">
    <text evidence="11">F-type ATPases have 2 components, CF(1) - the catalytic core - and CF(0) - the membrane proton channel. CF(1) has five subunits: alpha(3), beta(3), gamma(1), delta(1), epsilon(1). CF(0) has four main subunits: a, b, b' and c.</text>
</comment>
<feature type="compositionally biased region" description="Low complexity" evidence="12">
    <location>
        <begin position="292"/>
        <end position="310"/>
    </location>
</feature>
<feature type="region of interest" description="Disordered" evidence="12">
    <location>
        <begin position="1"/>
        <end position="35"/>
    </location>
</feature>
<keyword evidence="7" id="KW-0472">Membrane</keyword>
<evidence type="ECO:0000256" key="4">
    <source>
        <dbReference type="ARBA" id="ARBA00022448"/>
    </source>
</evidence>
<dbReference type="GO" id="GO:0046933">
    <property type="term" value="F:proton-transporting ATP synthase activity, rotational mechanism"/>
    <property type="evidence" value="ECO:0007669"/>
    <property type="project" value="InterPro"/>
</dbReference>
<evidence type="ECO:0000256" key="7">
    <source>
        <dbReference type="ARBA" id="ARBA00023136"/>
    </source>
</evidence>
<gene>
    <name evidence="13" type="ORF">MUK42_32867</name>
</gene>
<dbReference type="EMBL" id="CP097504">
    <property type="protein sequence ID" value="URD85917.1"/>
    <property type="molecule type" value="Genomic_DNA"/>
</dbReference>
<evidence type="ECO:0000256" key="11">
    <source>
        <dbReference type="ARBA" id="ARBA00038805"/>
    </source>
</evidence>
<comment type="similarity">
    <text evidence="3">Belongs to the ATPase gamma chain family.</text>
</comment>
<dbReference type="InterPro" id="IPR035968">
    <property type="entry name" value="ATP_synth_F1_ATPase_gsu"/>
</dbReference>
<dbReference type="FunFam" id="1.10.287.80:FF:000003">
    <property type="entry name" value="ATP synthase gamma chain, chloroplastic"/>
    <property type="match status" value="1"/>
</dbReference>
<keyword evidence="4" id="KW-0813">Transport</keyword>
<evidence type="ECO:0000256" key="12">
    <source>
        <dbReference type="SAM" id="MobiDB-lite"/>
    </source>
</evidence>
<dbReference type="SUPFAM" id="SSF52943">
    <property type="entry name" value="ATP synthase (F1-ATPase), gamma subunit"/>
    <property type="match status" value="1"/>
</dbReference>
<keyword evidence="9" id="KW-0066">ATP synthesis</keyword>
<feature type="compositionally biased region" description="Low complexity" evidence="12">
    <location>
        <begin position="14"/>
        <end position="24"/>
    </location>
</feature>
<feature type="compositionally biased region" description="Basic residues" evidence="12">
    <location>
        <begin position="185"/>
        <end position="216"/>
    </location>
</feature>
<dbReference type="OrthoDB" id="1732187at2759"/>
<evidence type="ECO:0000313" key="13">
    <source>
        <dbReference type="EMBL" id="URD85917.1"/>
    </source>
</evidence>
<dbReference type="Pfam" id="PF00231">
    <property type="entry name" value="ATP-synt"/>
    <property type="match status" value="1"/>
</dbReference>
<keyword evidence="5" id="KW-0375">Hydrogen ion transport</keyword>
<sequence length="348" mass="38085">CLAPTSPQCGLPQRRATSTTSPRAPTSPPPDSFGRARARAGLVALPAAFGLRELRDRIGSVKNTQKITEAMKLVSAAKVRHAQEAVVSGRPFSESLVEVLYNINEQLQSEDVDVPLTRVHPVRKIALVVVTADRGLCAGFNNIIIKKAEQCIRASGSSPPWASTTPSSAWGRRVTATSSAEHPRRPLPRGRQPAHHKGGPGHRRRRLLPLRQRGRRQGGAPLHQVRLPRQVRPRHPHPPPALSQGRDLRRQRRLRRRRRGRALPSHHQGREADCGAGDGAHPDACLLPHPSVRAGPGADPGRAAAAGVAGERARREDDLYEQRHRQRRGAEEDALHRLQPGAAGQDHR</sequence>
<feature type="compositionally biased region" description="Basic and acidic residues" evidence="12">
    <location>
        <begin position="311"/>
        <end position="336"/>
    </location>
</feature>
<evidence type="ECO:0000256" key="3">
    <source>
        <dbReference type="ARBA" id="ARBA00007681"/>
    </source>
</evidence>
<evidence type="ECO:0000256" key="10">
    <source>
        <dbReference type="ARBA" id="ARBA00031066"/>
    </source>
</evidence>
<keyword evidence="14" id="KW-1185">Reference proteome</keyword>
<dbReference type="GO" id="GO:0009535">
    <property type="term" value="C:chloroplast thylakoid membrane"/>
    <property type="evidence" value="ECO:0007669"/>
    <property type="project" value="UniProtKB-SubCell"/>
</dbReference>
<name>A0A9E7F1G8_9LILI</name>
<keyword evidence="8" id="KW-0139">CF(1)</keyword>
<comment type="subcellular location">
    <subcellularLocation>
        <location evidence="2">Plastid</location>
        <location evidence="2">Chloroplast thylakoid membrane</location>
        <topology evidence="2">Peripheral membrane protein</topology>
    </subcellularLocation>
</comment>
<reference evidence="13" key="1">
    <citation type="submission" date="2022-05" db="EMBL/GenBank/DDBJ databases">
        <title>The Musa troglodytarum L. genome provides insights into the mechanism of non-climacteric behaviour and enrichment of carotenoids.</title>
        <authorList>
            <person name="Wang J."/>
        </authorList>
    </citation>
    <scope>NUCLEOTIDE SEQUENCE</scope>
    <source>
        <tissue evidence="13">Leaf</tissue>
    </source>
</reference>
<evidence type="ECO:0000256" key="8">
    <source>
        <dbReference type="ARBA" id="ARBA00023196"/>
    </source>
</evidence>
<evidence type="ECO:0000256" key="2">
    <source>
        <dbReference type="ARBA" id="ARBA00004525"/>
    </source>
</evidence>
<proteinExistence type="inferred from homology"/>
<dbReference type="GO" id="GO:0045259">
    <property type="term" value="C:proton-transporting ATP synthase complex"/>
    <property type="evidence" value="ECO:0007669"/>
    <property type="project" value="UniProtKB-KW"/>
</dbReference>
<comment type="function">
    <text evidence="1">Produces ATP from ADP in the presence of a proton gradient across the membrane. The gamma chain is believed to be important in regulating ATPase activity and the flow of protons through the CF(0) complex.</text>
</comment>
<feature type="non-terminal residue" evidence="13">
    <location>
        <position position="1"/>
    </location>
</feature>
<accession>A0A9E7F1G8</accession>
<dbReference type="PANTHER" id="PTHR11693">
    <property type="entry name" value="ATP SYNTHASE GAMMA CHAIN"/>
    <property type="match status" value="1"/>
</dbReference>
<dbReference type="InterPro" id="IPR000131">
    <property type="entry name" value="ATP_synth_F1_gsu"/>
</dbReference>
<keyword evidence="6" id="KW-0406">Ion transport</keyword>
<evidence type="ECO:0000256" key="5">
    <source>
        <dbReference type="ARBA" id="ARBA00022781"/>
    </source>
</evidence>
<dbReference type="Gene3D" id="1.10.287.80">
    <property type="entry name" value="ATP synthase, gamma subunit, helix hairpin domain"/>
    <property type="match status" value="1"/>
</dbReference>
<dbReference type="Proteomes" id="UP001055439">
    <property type="component" value="Chromosome 2"/>
</dbReference>
<evidence type="ECO:0000256" key="1">
    <source>
        <dbReference type="ARBA" id="ARBA00003456"/>
    </source>
</evidence>
<organism evidence="13 14">
    <name type="scientific">Musa troglodytarum</name>
    <name type="common">fe'i banana</name>
    <dbReference type="NCBI Taxonomy" id="320322"/>
    <lineage>
        <taxon>Eukaryota</taxon>
        <taxon>Viridiplantae</taxon>
        <taxon>Streptophyta</taxon>
        <taxon>Embryophyta</taxon>
        <taxon>Tracheophyta</taxon>
        <taxon>Spermatophyta</taxon>
        <taxon>Magnoliopsida</taxon>
        <taxon>Liliopsida</taxon>
        <taxon>Zingiberales</taxon>
        <taxon>Musaceae</taxon>
        <taxon>Musa</taxon>
    </lineage>
</organism>
<dbReference type="AlphaFoldDB" id="A0A9E7F1G8"/>
<protein>
    <recommendedName>
        <fullName evidence="10">F-ATPase gamma subunit</fullName>
    </recommendedName>
</protein>
<feature type="compositionally biased region" description="Basic residues" evidence="12">
    <location>
        <begin position="249"/>
        <end position="261"/>
    </location>
</feature>
<dbReference type="PANTHER" id="PTHR11693:SF41">
    <property type="entry name" value="ATP SYNTHASE GAMMA CHAIN, CHLOROPLASTIC"/>
    <property type="match status" value="1"/>
</dbReference>
<evidence type="ECO:0000256" key="9">
    <source>
        <dbReference type="ARBA" id="ARBA00023310"/>
    </source>
</evidence>
<feature type="region of interest" description="Disordered" evidence="12">
    <location>
        <begin position="155"/>
        <end position="348"/>
    </location>
</feature>
<evidence type="ECO:0000313" key="14">
    <source>
        <dbReference type="Proteomes" id="UP001055439"/>
    </source>
</evidence>